<dbReference type="Gene3D" id="1.10.10.10">
    <property type="entry name" value="Winged helix-like DNA-binding domain superfamily/Winged helix DNA-binding domain"/>
    <property type="match status" value="1"/>
</dbReference>
<keyword evidence="1" id="KW-0805">Transcription regulation</keyword>
<dbReference type="InterPro" id="IPR018356">
    <property type="entry name" value="Tscrpt_reg_HTH_DeoR_CS"/>
</dbReference>
<name>A0ABY7XSQ2_MICLT</name>
<evidence type="ECO:0000259" key="4">
    <source>
        <dbReference type="PROSITE" id="PS51000"/>
    </source>
</evidence>
<dbReference type="EMBL" id="CP078075">
    <property type="protein sequence ID" value="WDM45211.1"/>
    <property type="molecule type" value="Genomic_DNA"/>
</dbReference>
<dbReference type="SUPFAM" id="SSF46785">
    <property type="entry name" value="Winged helix' DNA-binding domain"/>
    <property type="match status" value="1"/>
</dbReference>
<sequence length="319" mass="35084">MLKTSERLLQILSLLQVRPFWPGRTLAARLEVSTRTIRADVERLRALGYPIQSTPGVAGGYQLGAGAALPPLLLEDDEAIAVALGLSNAAADGSIADLEEASLRALAKMYQVLPSHLRHRITTLQSTVVPVPSHGPAVDPDVLLTLASACRDAVQLRFDYRTHSDTESRRIVEPYRLALRAGRWYLLAFDLERDDWRTFRVDRIIPRIPMGRRFAPRDLPAEGAADHVDRGVASAPWEFRATVVIHAPADVVSERLPRAAGIVTPRDEESCVLESGSDDPAALLRYLSMLDLDFSVSETPALATEARRLSERFARAAEA</sequence>
<dbReference type="PROSITE" id="PS51000">
    <property type="entry name" value="HTH_DEOR_2"/>
    <property type="match status" value="1"/>
</dbReference>
<dbReference type="InterPro" id="IPR026881">
    <property type="entry name" value="WYL_dom"/>
</dbReference>
<evidence type="ECO:0000313" key="6">
    <source>
        <dbReference type="Proteomes" id="UP001215097"/>
    </source>
</evidence>
<dbReference type="InterPro" id="IPR013196">
    <property type="entry name" value="HTH_11"/>
</dbReference>
<keyword evidence="3" id="KW-0804">Transcription</keyword>
<dbReference type="PANTHER" id="PTHR34580">
    <property type="match status" value="1"/>
</dbReference>
<protein>
    <submittedName>
        <fullName evidence="5">YafY family transcriptional regulator</fullName>
    </submittedName>
</protein>
<dbReference type="InterPro" id="IPR036388">
    <property type="entry name" value="WH-like_DNA-bd_sf"/>
</dbReference>
<dbReference type="RefSeq" id="WP_282215374.1">
    <property type="nucleotide sequence ID" value="NZ_BAAAUN010000001.1"/>
</dbReference>
<feature type="domain" description="HTH deoR-type" evidence="4">
    <location>
        <begin position="4"/>
        <end position="59"/>
    </location>
</feature>
<dbReference type="InterPro" id="IPR001034">
    <property type="entry name" value="DeoR_HTH"/>
</dbReference>
<dbReference type="PROSITE" id="PS52050">
    <property type="entry name" value="WYL"/>
    <property type="match status" value="1"/>
</dbReference>
<dbReference type="Pfam" id="PF08279">
    <property type="entry name" value="HTH_11"/>
    <property type="match status" value="1"/>
</dbReference>
<keyword evidence="2" id="KW-0238">DNA-binding</keyword>
<dbReference type="InterPro" id="IPR051534">
    <property type="entry name" value="CBASS_pafABC_assoc_protein"/>
</dbReference>
<proteinExistence type="predicted"/>
<dbReference type="PANTHER" id="PTHR34580:SF3">
    <property type="entry name" value="PROTEIN PAFB"/>
    <property type="match status" value="1"/>
</dbReference>
<evidence type="ECO:0000313" key="5">
    <source>
        <dbReference type="EMBL" id="WDM45211.1"/>
    </source>
</evidence>
<organism evidence="5 6">
    <name type="scientific">Microbacterium luteolum</name>
    <name type="common">Aureobacterium luteolum</name>
    <dbReference type="NCBI Taxonomy" id="69367"/>
    <lineage>
        <taxon>Bacteria</taxon>
        <taxon>Bacillati</taxon>
        <taxon>Actinomycetota</taxon>
        <taxon>Actinomycetes</taxon>
        <taxon>Micrococcales</taxon>
        <taxon>Microbacteriaceae</taxon>
        <taxon>Microbacterium</taxon>
    </lineage>
</organism>
<evidence type="ECO:0000256" key="3">
    <source>
        <dbReference type="ARBA" id="ARBA00023163"/>
    </source>
</evidence>
<evidence type="ECO:0000256" key="1">
    <source>
        <dbReference type="ARBA" id="ARBA00023015"/>
    </source>
</evidence>
<evidence type="ECO:0000256" key="2">
    <source>
        <dbReference type="ARBA" id="ARBA00023125"/>
    </source>
</evidence>
<reference evidence="5 6" key="1">
    <citation type="submission" date="2021-06" db="EMBL/GenBank/DDBJ databases">
        <title>Genome-based taxonomic framework of Microbacterium strains isolated from marine environment, the description of four new species and reclassification of four preexisting species.</title>
        <authorList>
            <person name="Lee S.D."/>
            <person name="Kim S.-M."/>
            <person name="Byeon Y.-S."/>
            <person name="Yang H.L."/>
            <person name="Kim I.S."/>
        </authorList>
    </citation>
    <scope>NUCLEOTIDE SEQUENCE [LARGE SCALE GENOMIC DNA]</scope>
    <source>
        <strain evidence="5 6">KACC 14465</strain>
    </source>
</reference>
<keyword evidence="6" id="KW-1185">Reference proteome</keyword>
<dbReference type="Pfam" id="PF13280">
    <property type="entry name" value="WYL"/>
    <property type="match status" value="1"/>
</dbReference>
<accession>A0ABY7XSQ2</accession>
<dbReference type="Proteomes" id="UP001215097">
    <property type="component" value="Chromosome"/>
</dbReference>
<dbReference type="InterPro" id="IPR036390">
    <property type="entry name" value="WH_DNA-bd_sf"/>
</dbReference>
<gene>
    <name evidence="5" type="ORF">KV395_19020</name>
</gene>
<dbReference type="PROSITE" id="PS00894">
    <property type="entry name" value="HTH_DEOR_1"/>
    <property type="match status" value="1"/>
</dbReference>